<name>A0AAD8ELA4_DIPPU</name>
<dbReference type="EMBL" id="JASPKZ010002713">
    <property type="protein sequence ID" value="KAJ9594850.1"/>
    <property type="molecule type" value="Genomic_DNA"/>
</dbReference>
<protein>
    <submittedName>
        <fullName evidence="1">Uncharacterized protein</fullName>
    </submittedName>
</protein>
<feature type="non-terminal residue" evidence="1">
    <location>
        <position position="1"/>
    </location>
</feature>
<reference evidence="1" key="1">
    <citation type="journal article" date="2023" name="IScience">
        <title>Live-bearing cockroach genome reveals convergent evolutionary mechanisms linked to viviparity in insects and beyond.</title>
        <authorList>
            <person name="Fouks B."/>
            <person name="Harrison M.C."/>
            <person name="Mikhailova A.A."/>
            <person name="Marchal E."/>
            <person name="English S."/>
            <person name="Carruthers M."/>
            <person name="Jennings E.C."/>
            <person name="Chiamaka E.L."/>
            <person name="Frigard R.A."/>
            <person name="Pippel M."/>
            <person name="Attardo G.M."/>
            <person name="Benoit J.B."/>
            <person name="Bornberg-Bauer E."/>
            <person name="Tobe S.S."/>
        </authorList>
    </citation>
    <scope>NUCLEOTIDE SEQUENCE</scope>
    <source>
        <strain evidence="1">Stay&amp;Tobe</strain>
    </source>
</reference>
<dbReference type="Proteomes" id="UP001233999">
    <property type="component" value="Unassembled WGS sequence"/>
</dbReference>
<comment type="caution">
    <text evidence="1">The sequence shown here is derived from an EMBL/GenBank/DDBJ whole genome shotgun (WGS) entry which is preliminary data.</text>
</comment>
<evidence type="ECO:0000313" key="1">
    <source>
        <dbReference type="EMBL" id="KAJ9594850.1"/>
    </source>
</evidence>
<accession>A0AAD8ELA4</accession>
<reference evidence="1" key="2">
    <citation type="submission" date="2023-05" db="EMBL/GenBank/DDBJ databases">
        <authorList>
            <person name="Fouks B."/>
        </authorList>
    </citation>
    <scope>NUCLEOTIDE SEQUENCE</scope>
    <source>
        <strain evidence="1">Stay&amp;Tobe</strain>
        <tissue evidence="1">Testes</tissue>
    </source>
</reference>
<evidence type="ECO:0000313" key="2">
    <source>
        <dbReference type="Proteomes" id="UP001233999"/>
    </source>
</evidence>
<proteinExistence type="predicted"/>
<feature type="non-terminal residue" evidence="1">
    <location>
        <position position="60"/>
    </location>
</feature>
<dbReference type="AlphaFoldDB" id="A0AAD8ELA4"/>
<keyword evidence="2" id="KW-1185">Reference proteome</keyword>
<sequence length="60" mass="6830">YFSDMFDEPKDESIKTLSDGNIILANTKSIIGKTIELLVDMSDERTQCTSISANTEHWIY</sequence>
<organism evidence="1 2">
    <name type="scientific">Diploptera punctata</name>
    <name type="common">Pacific beetle cockroach</name>
    <dbReference type="NCBI Taxonomy" id="6984"/>
    <lineage>
        <taxon>Eukaryota</taxon>
        <taxon>Metazoa</taxon>
        <taxon>Ecdysozoa</taxon>
        <taxon>Arthropoda</taxon>
        <taxon>Hexapoda</taxon>
        <taxon>Insecta</taxon>
        <taxon>Pterygota</taxon>
        <taxon>Neoptera</taxon>
        <taxon>Polyneoptera</taxon>
        <taxon>Dictyoptera</taxon>
        <taxon>Blattodea</taxon>
        <taxon>Blaberoidea</taxon>
        <taxon>Blaberidae</taxon>
        <taxon>Diplopterinae</taxon>
        <taxon>Diploptera</taxon>
    </lineage>
</organism>
<gene>
    <name evidence="1" type="ORF">L9F63_013887</name>
</gene>